<name>A0AAE6TAN8_9BACT</name>
<accession>A0AAE6TAN8</accession>
<reference evidence="2" key="1">
    <citation type="submission" date="2018-05" db="EMBL/GenBank/DDBJ databases">
        <title>Complete genome sequnece of Akkermansia muciniphila EB-AMDK-40.</title>
        <authorList>
            <person name="Nam Y.-D."/>
            <person name="Chung W.-H."/>
            <person name="Park Y.S."/>
            <person name="Kang J."/>
        </authorList>
    </citation>
    <scope>NUCLEOTIDE SEQUENCE</scope>
    <source>
        <strain evidence="2">EB-AMDK-40</strain>
    </source>
</reference>
<organism evidence="2 3">
    <name type="scientific">Akkermansia massiliensis</name>
    <dbReference type="NCBI Taxonomy" id="2927224"/>
    <lineage>
        <taxon>Bacteria</taxon>
        <taxon>Pseudomonadati</taxon>
        <taxon>Verrucomicrobiota</taxon>
        <taxon>Verrucomicrobiia</taxon>
        <taxon>Verrucomicrobiales</taxon>
        <taxon>Akkermansiaceae</taxon>
        <taxon>Akkermansia</taxon>
    </lineage>
</organism>
<dbReference type="EMBL" id="CP029701">
    <property type="protein sequence ID" value="QHV63112.1"/>
    <property type="molecule type" value="Genomic_DNA"/>
</dbReference>
<dbReference type="Proteomes" id="UP000642553">
    <property type="component" value="Chromosome"/>
</dbReference>
<feature type="signal peptide" evidence="1">
    <location>
        <begin position="1"/>
        <end position="23"/>
    </location>
</feature>
<dbReference type="AlphaFoldDB" id="A0AAE6TAN8"/>
<evidence type="ECO:0000313" key="3">
    <source>
        <dbReference type="Proteomes" id="UP000642553"/>
    </source>
</evidence>
<evidence type="ECO:0000313" key="2">
    <source>
        <dbReference type="EMBL" id="QHV63112.1"/>
    </source>
</evidence>
<keyword evidence="1" id="KW-0732">Signal</keyword>
<dbReference type="RefSeq" id="WP_102721258.1">
    <property type="nucleotide sequence ID" value="NZ_CP029701.1"/>
</dbReference>
<sequence>MLSLFQIRSIGLILMGHWFGAFAQAGEDVPDEVQALEIKSETTLCSADFYIAKEQGKDVDEKTDKERKKLGMGEDVLLTLTGKPMGDVSQLQWKITKGEALASLPKKTEGKAKVVLTVNKRIQKKGEVEVTVTTSEGLEKTIAFEILVPTKLTAAVPVKSSLPSDPNIVVVAADVKLTVEPTEVSFKNIKLIERDEGLTYVMPDPPPDPRKGEIKLGVPHTGHGCNDARIIELNNSFIDQVIYAAYYNAVWGARLPQEWLWTCGWKVHDGNGGEESTGDDILQVETVEQRFKAEYMKFDGMDGKVEEVQIAIRKFGRAISYDLYNHQMNYEYVWK</sequence>
<evidence type="ECO:0000256" key="1">
    <source>
        <dbReference type="SAM" id="SignalP"/>
    </source>
</evidence>
<protein>
    <submittedName>
        <fullName evidence="2">Uncharacterized protein</fullName>
    </submittedName>
</protein>
<feature type="chain" id="PRO_5041939784" evidence="1">
    <location>
        <begin position="24"/>
        <end position="335"/>
    </location>
</feature>
<proteinExistence type="predicted"/>
<gene>
    <name evidence="2" type="ORF">DMI76_06925</name>
</gene>